<evidence type="ECO:0000313" key="2">
    <source>
        <dbReference type="EMBL" id="RLQ88486.1"/>
    </source>
</evidence>
<dbReference type="EMBL" id="RCWN01000001">
    <property type="protein sequence ID" value="RLQ88486.1"/>
    <property type="molecule type" value="Genomic_DNA"/>
</dbReference>
<comment type="caution">
    <text evidence="2">The sequence shown here is derived from an EMBL/GenBank/DDBJ whole genome shotgun (WGS) entry which is preliminary data.</text>
</comment>
<proteinExistence type="predicted"/>
<organism evidence="2 3">
    <name type="scientific">Notoacmeibacter ruber</name>
    <dbReference type="NCBI Taxonomy" id="2670375"/>
    <lineage>
        <taxon>Bacteria</taxon>
        <taxon>Pseudomonadati</taxon>
        <taxon>Pseudomonadota</taxon>
        <taxon>Alphaproteobacteria</taxon>
        <taxon>Hyphomicrobiales</taxon>
        <taxon>Notoacmeibacteraceae</taxon>
        <taxon>Notoacmeibacter</taxon>
    </lineage>
</organism>
<dbReference type="Proteomes" id="UP000281094">
    <property type="component" value="Unassembled WGS sequence"/>
</dbReference>
<evidence type="ECO:0000256" key="1">
    <source>
        <dbReference type="SAM" id="MobiDB-lite"/>
    </source>
</evidence>
<sequence length="74" mass="8160">MTDIIASQCDFGPGFLAHLYLDDEKTPAEEFEKDRKKKGEMSEDEEVEEGLEESFPASDPISPTRPDKPAGAAD</sequence>
<dbReference type="RefSeq" id="WP_121645454.1">
    <property type="nucleotide sequence ID" value="NZ_RCWN01000001.1"/>
</dbReference>
<feature type="compositionally biased region" description="Acidic residues" evidence="1">
    <location>
        <begin position="42"/>
        <end position="52"/>
    </location>
</feature>
<reference evidence="2 3" key="1">
    <citation type="submission" date="2018-10" db="EMBL/GenBank/DDBJ databases">
        <title>Notoacmeibacter sp. M2BS9Y-3-1, whole genome shotgun sequence.</title>
        <authorList>
            <person name="Tuo L."/>
        </authorList>
    </citation>
    <scope>NUCLEOTIDE SEQUENCE [LARGE SCALE GENOMIC DNA]</scope>
    <source>
        <strain evidence="2 3">M2BS9Y-3-1</strain>
    </source>
</reference>
<dbReference type="AlphaFoldDB" id="A0A3L7JCT7"/>
<accession>A0A3L7JCT7</accession>
<protein>
    <submittedName>
        <fullName evidence="2">Uncharacterized protein</fullName>
    </submittedName>
</protein>
<feature type="region of interest" description="Disordered" evidence="1">
    <location>
        <begin position="22"/>
        <end position="74"/>
    </location>
</feature>
<keyword evidence="3" id="KW-1185">Reference proteome</keyword>
<gene>
    <name evidence="2" type="ORF">D8780_09975</name>
</gene>
<name>A0A3L7JCT7_9HYPH</name>
<feature type="compositionally biased region" description="Basic and acidic residues" evidence="1">
    <location>
        <begin position="22"/>
        <end position="41"/>
    </location>
</feature>
<evidence type="ECO:0000313" key="3">
    <source>
        <dbReference type="Proteomes" id="UP000281094"/>
    </source>
</evidence>